<gene>
    <name evidence="2" type="ORF">LAESUDRAFT_728308</name>
</gene>
<evidence type="ECO:0000256" key="1">
    <source>
        <dbReference type="SAM" id="MobiDB-lite"/>
    </source>
</evidence>
<organism evidence="2 3">
    <name type="scientific">Laetiporus sulphureus 93-53</name>
    <dbReference type="NCBI Taxonomy" id="1314785"/>
    <lineage>
        <taxon>Eukaryota</taxon>
        <taxon>Fungi</taxon>
        <taxon>Dikarya</taxon>
        <taxon>Basidiomycota</taxon>
        <taxon>Agaricomycotina</taxon>
        <taxon>Agaricomycetes</taxon>
        <taxon>Polyporales</taxon>
        <taxon>Laetiporus</taxon>
    </lineage>
</organism>
<dbReference type="AlphaFoldDB" id="A0A165DA47"/>
<dbReference type="EMBL" id="KV427637">
    <property type="protein sequence ID" value="KZT04421.1"/>
    <property type="molecule type" value="Genomic_DNA"/>
</dbReference>
<evidence type="ECO:0000313" key="2">
    <source>
        <dbReference type="EMBL" id="KZT04421.1"/>
    </source>
</evidence>
<dbReference type="Proteomes" id="UP000076871">
    <property type="component" value="Unassembled WGS sequence"/>
</dbReference>
<sequence length="176" mass="19959">MTSLRSQHLYSSANYSDESPAAPVQHELRIVNTTESSDSDASSPTLCRAELAPSIMEEDVEEYHLLSTLPKETRRTWTKLMIADICQRLERLENILRTYNAVLDPSCDSPCSTMASTSDTFASSIRDDYEDDAEELAACLEALKDMTKRVHHSREQSKKALEERKKEREAILSRCL</sequence>
<keyword evidence="3" id="KW-1185">Reference proteome</keyword>
<feature type="compositionally biased region" description="Polar residues" evidence="1">
    <location>
        <begin position="1"/>
        <end position="17"/>
    </location>
</feature>
<reference evidence="2 3" key="1">
    <citation type="journal article" date="2016" name="Mol. Biol. Evol.">
        <title>Comparative Genomics of Early-Diverging Mushroom-Forming Fungi Provides Insights into the Origins of Lignocellulose Decay Capabilities.</title>
        <authorList>
            <person name="Nagy L.G."/>
            <person name="Riley R."/>
            <person name="Tritt A."/>
            <person name="Adam C."/>
            <person name="Daum C."/>
            <person name="Floudas D."/>
            <person name="Sun H."/>
            <person name="Yadav J.S."/>
            <person name="Pangilinan J."/>
            <person name="Larsson K.H."/>
            <person name="Matsuura K."/>
            <person name="Barry K."/>
            <person name="Labutti K."/>
            <person name="Kuo R."/>
            <person name="Ohm R.A."/>
            <person name="Bhattacharya S.S."/>
            <person name="Shirouzu T."/>
            <person name="Yoshinaga Y."/>
            <person name="Martin F.M."/>
            <person name="Grigoriev I.V."/>
            <person name="Hibbett D.S."/>
        </authorList>
    </citation>
    <scope>NUCLEOTIDE SEQUENCE [LARGE SCALE GENOMIC DNA]</scope>
    <source>
        <strain evidence="2 3">93-53</strain>
    </source>
</reference>
<protein>
    <submittedName>
        <fullName evidence="2">Uncharacterized protein</fullName>
    </submittedName>
</protein>
<dbReference type="InParanoid" id="A0A165DA47"/>
<accession>A0A165DA47</accession>
<evidence type="ECO:0000313" key="3">
    <source>
        <dbReference type="Proteomes" id="UP000076871"/>
    </source>
</evidence>
<proteinExistence type="predicted"/>
<name>A0A165DA47_9APHY</name>
<feature type="region of interest" description="Disordered" evidence="1">
    <location>
        <begin position="1"/>
        <end position="22"/>
    </location>
</feature>
<dbReference type="RefSeq" id="XP_040762161.1">
    <property type="nucleotide sequence ID" value="XM_040909413.1"/>
</dbReference>
<dbReference type="GeneID" id="63826442"/>